<comment type="caution">
    <text evidence="2">The sequence shown here is derived from an EMBL/GenBank/DDBJ whole genome shotgun (WGS) entry which is preliminary data.</text>
</comment>
<dbReference type="EMBL" id="SPLM01000074">
    <property type="protein sequence ID" value="TMW62193.1"/>
    <property type="molecule type" value="Genomic_DNA"/>
</dbReference>
<dbReference type="OrthoDB" id="205787at2759"/>
<evidence type="ECO:0000313" key="2">
    <source>
        <dbReference type="EMBL" id="TMW62193.1"/>
    </source>
</evidence>
<evidence type="ECO:0000313" key="3">
    <source>
        <dbReference type="Proteomes" id="UP000794436"/>
    </source>
</evidence>
<reference evidence="2" key="1">
    <citation type="submission" date="2019-03" db="EMBL/GenBank/DDBJ databases">
        <title>Long read genome sequence of the mycoparasitic Pythium oligandrum ATCC 38472 isolated from sugarbeet rhizosphere.</title>
        <authorList>
            <person name="Gaulin E."/>
        </authorList>
    </citation>
    <scope>NUCLEOTIDE SEQUENCE</scope>
    <source>
        <strain evidence="2">ATCC 38472_TT</strain>
    </source>
</reference>
<feature type="compositionally biased region" description="Basic residues" evidence="1">
    <location>
        <begin position="82"/>
        <end position="108"/>
    </location>
</feature>
<dbReference type="AlphaFoldDB" id="A0A8K1CFQ8"/>
<organism evidence="2 3">
    <name type="scientific">Pythium oligandrum</name>
    <name type="common">Mycoparasitic fungus</name>
    <dbReference type="NCBI Taxonomy" id="41045"/>
    <lineage>
        <taxon>Eukaryota</taxon>
        <taxon>Sar</taxon>
        <taxon>Stramenopiles</taxon>
        <taxon>Oomycota</taxon>
        <taxon>Peronosporomycetes</taxon>
        <taxon>Pythiales</taxon>
        <taxon>Pythiaceae</taxon>
        <taxon>Pythium</taxon>
    </lineage>
</organism>
<dbReference type="Proteomes" id="UP000794436">
    <property type="component" value="Unassembled WGS sequence"/>
</dbReference>
<keyword evidence="3" id="KW-1185">Reference proteome</keyword>
<name>A0A8K1CFQ8_PYTOL</name>
<feature type="region of interest" description="Disordered" evidence="1">
    <location>
        <begin position="81"/>
        <end position="108"/>
    </location>
</feature>
<proteinExistence type="predicted"/>
<evidence type="ECO:0000256" key="1">
    <source>
        <dbReference type="SAM" id="MobiDB-lite"/>
    </source>
</evidence>
<sequence>MTRVAVLAHVKESTIVEPPASMRSGPRIPWSGGKIKSNKEEALRKFYARKLEQGAQFTPEQLQAMEATLGSAEALSHVQTERKHKTSKHDVVHKKTHVDPRKKHDTHRAHAKVQPMSKRTLLVSGRVVGPRVTKVAAKNGNGRKMTSKKQGTDALPLHDQLDMPLDALVKRRS</sequence>
<feature type="region of interest" description="Disordered" evidence="1">
    <location>
        <begin position="138"/>
        <end position="159"/>
    </location>
</feature>
<gene>
    <name evidence="2" type="ORF">Poli38472_009686</name>
</gene>
<protein>
    <submittedName>
        <fullName evidence="2">Uncharacterized protein</fullName>
    </submittedName>
</protein>
<accession>A0A8K1CFQ8</accession>